<dbReference type="EMBL" id="AKHW03000695">
    <property type="protein sequence ID" value="KYO44634.1"/>
    <property type="molecule type" value="Genomic_DNA"/>
</dbReference>
<accession>A0A151P6F5</accession>
<evidence type="ECO:0000313" key="2">
    <source>
        <dbReference type="EMBL" id="KYO44634.1"/>
    </source>
</evidence>
<protein>
    <submittedName>
        <fullName evidence="2">Polyhomeotic-like protein 1 isoform B</fullName>
    </submittedName>
</protein>
<organism evidence="2 3">
    <name type="scientific">Alligator mississippiensis</name>
    <name type="common">American alligator</name>
    <dbReference type="NCBI Taxonomy" id="8496"/>
    <lineage>
        <taxon>Eukaryota</taxon>
        <taxon>Metazoa</taxon>
        <taxon>Chordata</taxon>
        <taxon>Craniata</taxon>
        <taxon>Vertebrata</taxon>
        <taxon>Euteleostomi</taxon>
        <taxon>Archelosauria</taxon>
        <taxon>Archosauria</taxon>
        <taxon>Crocodylia</taxon>
        <taxon>Alligatoridae</taxon>
        <taxon>Alligatorinae</taxon>
        <taxon>Alligator</taxon>
    </lineage>
</organism>
<gene>
    <name evidence="2" type="primary">PHC1</name>
    <name evidence="2" type="ORF">Y1Q_0010447</name>
</gene>
<feature type="compositionally biased region" description="Acidic residues" evidence="1">
    <location>
        <begin position="85"/>
        <end position="94"/>
    </location>
</feature>
<reference evidence="2 3" key="1">
    <citation type="journal article" date="2012" name="Genome Biol.">
        <title>Sequencing three crocodilian genomes to illuminate the evolution of archosaurs and amniotes.</title>
        <authorList>
            <person name="St John J.A."/>
            <person name="Braun E.L."/>
            <person name="Isberg S.R."/>
            <person name="Miles L.G."/>
            <person name="Chong A.Y."/>
            <person name="Gongora J."/>
            <person name="Dalzell P."/>
            <person name="Moran C."/>
            <person name="Bed'hom B."/>
            <person name="Abzhanov A."/>
            <person name="Burgess S.C."/>
            <person name="Cooksey A.M."/>
            <person name="Castoe T.A."/>
            <person name="Crawford N.G."/>
            <person name="Densmore L.D."/>
            <person name="Drew J.C."/>
            <person name="Edwards S.V."/>
            <person name="Faircloth B.C."/>
            <person name="Fujita M.K."/>
            <person name="Greenwold M.J."/>
            <person name="Hoffmann F.G."/>
            <person name="Howard J.M."/>
            <person name="Iguchi T."/>
            <person name="Janes D.E."/>
            <person name="Khan S.Y."/>
            <person name="Kohno S."/>
            <person name="de Koning A.J."/>
            <person name="Lance S.L."/>
            <person name="McCarthy F.M."/>
            <person name="McCormack J.E."/>
            <person name="Merchant M.E."/>
            <person name="Peterson D.G."/>
            <person name="Pollock D.D."/>
            <person name="Pourmand N."/>
            <person name="Raney B.J."/>
            <person name="Roessler K.A."/>
            <person name="Sanford J.R."/>
            <person name="Sawyer R.H."/>
            <person name="Schmidt C.J."/>
            <person name="Triplett E.W."/>
            <person name="Tuberville T.D."/>
            <person name="Venegas-Anaya M."/>
            <person name="Howard J.T."/>
            <person name="Jarvis E.D."/>
            <person name="Guillette L.J.Jr."/>
            <person name="Glenn T.C."/>
            <person name="Green R.E."/>
            <person name="Ray D.A."/>
        </authorList>
    </citation>
    <scope>NUCLEOTIDE SEQUENCE [LARGE SCALE GENOMIC DNA]</scope>
    <source>
        <strain evidence="2">KSC_2009_1</strain>
    </source>
</reference>
<dbReference type="AlphaFoldDB" id="A0A151P6F5"/>
<evidence type="ECO:0000256" key="1">
    <source>
        <dbReference type="SAM" id="MobiDB-lite"/>
    </source>
</evidence>
<feature type="compositionally biased region" description="Low complexity" evidence="1">
    <location>
        <begin position="55"/>
        <end position="73"/>
    </location>
</feature>
<feature type="region of interest" description="Disordered" evidence="1">
    <location>
        <begin position="48"/>
        <end position="94"/>
    </location>
</feature>
<proteinExistence type="predicted"/>
<evidence type="ECO:0000313" key="3">
    <source>
        <dbReference type="Proteomes" id="UP000050525"/>
    </source>
</evidence>
<dbReference type="Proteomes" id="UP000050525">
    <property type="component" value="Unassembled WGS sequence"/>
</dbReference>
<sequence length="94" mass="10196">MSLYERQAVQALQALQRQPNAAQYFHQFMLQQQLNTAQLHSLAAVQQATIAASRQASSPNTSTPQQTTTTQASVSPDVPPGAEFGCEEPTDLSH</sequence>
<comment type="caution">
    <text evidence="2">The sequence shown here is derived from an EMBL/GenBank/DDBJ whole genome shotgun (WGS) entry which is preliminary data.</text>
</comment>
<keyword evidence="3" id="KW-1185">Reference proteome</keyword>
<name>A0A151P6F5_ALLMI</name>